<keyword evidence="6" id="KW-1133">Transmembrane helix</keyword>
<dbReference type="GO" id="GO:0005886">
    <property type="term" value="C:plasma membrane"/>
    <property type="evidence" value="ECO:0007669"/>
    <property type="project" value="UniProtKB-SubCell"/>
</dbReference>
<dbReference type="InterPro" id="IPR003660">
    <property type="entry name" value="HAMP_dom"/>
</dbReference>
<dbReference type="PROSITE" id="PS50192">
    <property type="entry name" value="T_SNARE"/>
    <property type="match status" value="1"/>
</dbReference>
<dbReference type="GO" id="GO:0007165">
    <property type="term" value="P:signal transduction"/>
    <property type="evidence" value="ECO:0007669"/>
    <property type="project" value="UniProtKB-KW"/>
</dbReference>
<feature type="domain" description="T-SNARE coiled-coil homology" evidence="8">
    <location>
        <begin position="470"/>
        <end position="519"/>
    </location>
</feature>
<feature type="transmembrane region" description="Helical" evidence="6">
    <location>
        <begin position="12"/>
        <end position="34"/>
    </location>
</feature>
<sequence>MNGNTSSIATRIYAVVALLALTAAVLGGIGWWAMETYDQRVDEIAAASSRAVTGERVNGLINAVVMDSRGEYMSRDAAEAEKFGKPLLANLVLIEQRMSEWMKLIPAAERAKYEKLESSARDFVKFRKELVRVATTEGGPASRAYGDNDLNRANRQAFNAAVEAAADTNNKVITQLSNELDAFRHRTQATMAAIAMLGVGAAIGLAMLFVRRGVTQPVKQLTAAMDALAGGNHDTQVPATERKDEIGAMARSLLVFRDGMARAAALDIQARDEAQARATRQTQMEELTRTFAEQIDRVVAGVAGAAEQVRGQASELASSAGATTASTSAVASAATETSANVQTVASAAQELRSSISEIERQLATASAVAGQAVDEARSTDVTIKGLADAAEQIGRMVQLVNDIASKTNLLALNATIEAARAGEAGRGFAVVASEVKTLATQTAQATEEIQAQVETIQGATGKAVGAIGGITKTILRISEITTTVASAVEEQGAATAEIARNVEEAASGTESVSRTIAEVSHAAERTGGAVGEVRRAADGLSDEAARLERDVAAFVTKVRAA</sequence>
<keyword evidence="3 5" id="KW-0807">Transducer</keyword>
<keyword evidence="2" id="KW-0997">Cell inner membrane</keyword>
<proteinExistence type="inferred from homology"/>
<evidence type="ECO:0000256" key="1">
    <source>
        <dbReference type="ARBA" id="ARBA00004429"/>
    </source>
</evidence>
<evidence type="ECO:0000259" key="9">
    <source>
        <dbReference type="PROSITE" id="PS50885"/>
    </source>
</evidence>
<name>A0A8S8XEE9_9PROT</name>
<comment type="caution">
    <text evidence="10">The sequence shown here is derived from an EMBL/GenBank/DDBJ whole genome shotgun (WGS) entry which is preliminary data.</text>
</comment>
<dbReference type="SUPFAM" id="SSF58104">
    <property type="entry name" value="Methyl-accepting chemotaxis protein (MCP) signaling domain"/>
    <property type="match status" value="1"/>
</dbReference>
<evidence type="ECO:0000256" key="5">
    <source>
        <dbReference type="PROSITE-ProRule" id="PRU00284"/>
    </source>
</evidence>
<dbReference type="PANTHER" id="PTHR32089">
    <property type="entry name" value="METHYL-ACCEPTING CHEMOTAXIS PROTEIN MCPB"/>
    <property type="match status" value="1"/>
</dbReference>
<dbReference type="CDD" id="cd06225">
    <property type="entry name" value="HAMP"/>
    <property type="match status" value="1"/>
</dbReference>
<feature type="transmembrane region" description="Helical" evidence="6">
    <location>
        <begin position="189"/>
        <end position="210"/>
    </location>
</feature>
<keyword evidence="6" id="KW-0472">Membrane</keyword>
<evidence type="ECO:0000256" key="2">
    <source>
        <dbReference type="ARBA" id="ARBA00022519"/>
    </source>
</evidence>
<evidence type="ECO:0000256" key="4">
    <source>
        <dbReference type="ARBA" id="ARBA00029447"/>
    </source>
</evidence>
<keyword evidence="6" id="KW-0812">Transmembrane</keyword>
<evidence type="ECO:0000313" key="11">
    <source>
        <dbReference type="Proteomes" id="UP000681075"/>
    </source>
</evidence>
<dbReference type="PROSITE" id="PS50885">
    <property type="entry name" value="HAMP"/>
    <property type="match status" value="1"/>
</dbReference>
<comment type="similarity">
    <text evidence="4">Belongs to the methyl-accepting chemotaxis (MCP) protein family.</text>
</comment>
<dbReference type="Gene3D" id="1.10.8.500">
    <property type="entry name" value="HAMP domain in histidine kinase"/>
    <property type="match status" value="1"/>
</dbReference>
<dbReference type="PROSITE" id="PS50111">
    <property type="entry name" value="CHEMOTAXIS_TRANSDUC_2"/>
    <property type="match status" value="1"/>
</dbReference>
<dbReference type="Proteomes" id="UP000681075">
    <property type="component" value="Unassembled WGS sequence"/>
</dbReference>
<evidence type="ECO:0000313" key="10">
    <source>
        <dbReference type="EMBL" id="GIL39555.1"/>
    </source>
</evidence>
<reference evidence="10" key="1">
    <citation type="submission" date="2021-02" db="EMBL/GenBank/DDBJ databases">
        <title>Genome sequence of Rhodospirillales sp. strain TMPK1 isolated from soil.</title>
        <authorList>
            <person name="Nakai R."/>
            <person name="Kusada H."/>
            <person name="Tamaki H."/>
        </authorList>
    </citation>
    <scope>NUCLEOTIDE SEQUENCE</scope>
    <source>
        <strain evidence="10">TMPK1</strain>
    </source>
</reference>
<dbReference type="GO" id="GO:0004888">
    <property type="term" value="F:transmembrane signaling receptor activity"/>
    <property type="evidence" value="ECO:0007669"/>
    <property type="project" value="InterPro"/>
</dbReference>
<dbReference type="EMBL" id="BOPV01000001">
    <property type="protein sequence ID" value="GIL39555.1"/>
    <property type="molecule type" value="Genomic_DNA"/>
</dbReference>
<dbReference type="SMART" id="SM00304">
    <property type="entry name" value="HAMP"/>
    <property type="match status" value="1"/>
</dbReference>
<feature type="domain" description="Methyl-accepting transducer" evidence="7">
    <location>
        <begin position="291"/>
        <end position="541"/>
    </location>
</feature>
<keyword evidence="2" id="KW-1003">Cell membrane</keyword>
<evidence type="ECO:0000256" key="3">
    <source>
        <dbReference type="ARBA" id="ARBA00023224"/>
    </source>
</evidence>
<comment type="subcellular location">
    <subcellularLocation>
        <location evidence="1">Cell inner membrane</location>
        <topology evidence="1">Multi-pass membrane protein</topology>
    </subcellularLocation>
</comment>
<keyword evidence="11" id="KW-1185">Reference proteome</keyword>
<dbReference type="InterPro" id="IPR000727">
    <property type="entry name" value="T_SNARE_dom"/>
</dbReference>
<dbReference type="GO" id="GO:0006935">
    <property type="term" value="P:chemotaxis"/>
    <property type="evidence" value="ECO:0007669"/>
    <property type="project" value="InterPro"/>
</dbReference>
<dbReference type="InterPro" id="IPR004089">
    <property type="entry name" value="MCPsignal_dom"/>
</dbReference>
<dbReference type="PANTHER" id="PTHR32089:SF112">
    <property type="entry name" value="LYSOZYME-LIKE PROTEIN-RELATED"/>
    <property type="match status" value="1"/>
</dbReference>
<dbReference type="Pfam" id="PF00015">
    <property type="entry name" value="MCPsignal"/>
    <property type="match status" value="1"/>
</dbReference>
<protein>
    <submittedName>
        <fullName evidence="10">Methyl-accepting chemotaxis protein</fullName>
    </submittedName>
</protein>
<evidence type="ECO:0000256" key="6">
    <source>
        <dbReference type="SAM" id="Phobius"/>
    </source>
</evidence>
<gene>
    <name evidence="10" type="ORF">TMPK1_17920</name>
</gene>
<feature type="domain" description="HAMP" evidence="9">
    <location>
        <begin position="212"/>
        <end position="265"/>
    </location>
</feature>
<accession>A0A8S8XEE9</accession>
<evidence type="ECO:0000259" key="7">
    <source>
        <dbReference type="PROSITE" id="PS50111"/>
    </source>
</evidence>
<dbReference type="InterPro" id="IPR004090">
    <property type="entry name" value="Chemotax_Me-accpt_rcpt"/>
</dbReference>
<evidence type="ECO:0000259" key="8">
    <source>
        <dbReference type="PROSITE" id="PS50192"/>
    </source>
</evidence>
<dbReference type="PRINTS" id="PR00260">
    <property type="entry name" value="CHEMTRNSDUCR"/>
</dbReference>
<dbReference type="Gene3D" id="1.10.287.950">
    <property type="entry name" value="Methyl-accepting chemotaxis protein"/>
    <property type="match status" value="1"/>
</dbReference>
<dbReference type="AlphaFoldDB" id="A0A8S8XEE9"/>
<organism evidence="10 11">
    <name type="scientific">Roseiterribacter gracilis</name>
    <dbReference type="NCBI Taxonomy" id="2812848"/>
    <lineage>
        <taxon>Bacteria</taxon>
        <taxon>Pseudomonadati</taxon>
        <taxon>Pseudomonadota</taxon>
        <taxon>Alphaproteobacteria</taxon>
        <taxon>Rhodospirillales</taxon>
        <taxon>Roseiterribacteraceae</taxon>
        <taxon>Roseiterribacter</taxon>
    </lineage>
</organism>
<dbReference type="SMART" id="SM00283">
    <property type="entry name" value="MA"/>
    <property type="match status" value="1"/>
</dbReference>
<dbReference type="Pfam" id="PF00672">
    <property type="entry name" value="HAMP"/>
    <property type="match status" value="1"/>
</dbReference>
<dbReference type="RefSeq" id="WP_420242658.1">
    <property type="nucleotide sequence ID" value="NZ_BOPV01000001.1"/>
</dbReference>